<proteinExistence type="predicted"/>
<organism evidence="1 2">
    <name type="scientific">Blastococcus mobilis</name>
    <dbReference type="NCBI Taxonomy" id="1938746"/>
    <lineage>
        <taxon>Bacteria</taxon>
        <taxon>Bacillati</taxon>
        <taxon>Actinomycetota</taxon>
        <taxon>Actinomycetes</taxon>
        <taxon>Geodermatophilales</taxon>
        <taxon>Geodermatophilaceae</taxon>
        <taxon>Blastococcus</taxon>
    </lineage>
</organism>
<dbReference type="RefSeq" id="WP_089335220.1">
    <property type="nucleotide sequence ID" value="NZ_FZNO01000003.1"/>
</dbReference>
<sequence length="80" mass="9231">MSLANFVPRDHDGVFTHEQVLATLPAAIQDDFRTAEDRARHRELAAERRYARALDYVCGYHPNGAFLVPHHEIKRLDQYA</sequence>
<evidence type="ECO:0000313" key="2">
    <source>
        <dbReference type="Proteomes" id="UP000198403"/>
    </source>
</evidence>
<dbReference type="EMBL" id="FZNO01000003">
    <property type="protein sequence ID" value="SNR32932.1"/>
    <property type="molecule type" value="Genomic_DNA"/>
</dbReference>
<evidence type="ECO:0000313" key="1">
    <source>
        <dbReference type="EMBL" id="SNR32932.1"/>
    </source>
</evidence>
<dbReference type="Proteomes" id="UP000198403">
    <property type="component" value="Unassembled WGS sequence"/>
</dbReference>
<reference evidence="1 2" key="1">
    <citation type="submission" date="2017-06" db="EMBL/GenBank/DDBJ databases">
        <authorList>
            <person name="Kim H.J."/>
            <person name="Triplett B.A."/>
        </authorList>
    </citation>
    <scope>NUCLEOTIDE SEQUENCE [LARGE SCALE GENOMIC DNA]</scope>
    <source>
        <strain evidence="1 2">DSM 44272</strain>
    </source>
</reference>
<keyword evidence="2" id="KW-1185">Reference proteome</keyword>
<gene>
    <name evidence="1" type="ORF">SAMN06272737_10369</name>
</gene>
<accession>A0A238VEV0</accession>
<name>A0A238VEV0_9ACTN</name>
<protein>
    <submittedName>
        <fullName evidence="1">Uncharacterized protein</fullName>
    </submittedName>
</protein>
<dbReference type="AlphaFoldDB" id="A0A238VEV0"/>